<dbReference type="AlphaFoldDB" id="A0A452RIT2"/>
<reference evidence="2" key="2">
    <citation type="submission" date="2025-08" db="UniProtKB">
        <authorList>
            <consortium name="Ensembl"/>
        </authorList>
    </citation>
    <scope>IDENTIFICATION</scope>
</reference>
<evidence type="ECO:0000256" key="1">
    <source>
        <dbReference type="SAM" id="Phobius"/>
    </source>
</evidence>
<dbReference type="GeneTree" id="ENSGT00940000161608"/>
<sequence length="140" mass="15913">MDLCSRSWRWVVPEAEGKQAPPPRLSRVNGWSRPLHSFQVVAWATLFIVAVANFGIFIPFLPRSWKYIAYGVTGGLFSFHFLVHLIAVSIDPAEANVRLKKNYLEPMPTFDRSKHAHVIQKQYCHLCEVTVGFPMGQEAS</sequence>
<name>A0A452RIT2_URSAM</name>
<keyword evidence="1" id="KW-0472">Membrane</keyword>
<dbReference type="Proteomes" id="UP000291022">
    <property type="component" value="Unassembled WGS sequence"/>
</dbReference>
<feature type="transmembrane region" description="Helical" evidence="1">
    <location>
        <begin position="67"/>
        <end position="90"/>
    </location>
</feature>
<dbReference type="Ensembl" id="ENSUAMT00000021119.1">
    <property type="protein sequence ID" value="ENSUAMP00000018878.1"/>
    <property type="gene ID" value="ENSUAMG00000014946.1"/>
</dbReference>
<evidence type="ECO:0000313" key="2">
    <source>
        <dbReference type="Ensembl" id="ENSUAMP00000018878.1"/>
    </source>
</evidence>
<dbReference type="STRING" id="9643.ENSUAMP00000018878"/>
<keyword evidence="3" id="KW-1185">Reference proteome</keyword>
<accession>A0A452RIT2</accession>
<keyword evidence="1" id="KW-1133">Transmembrane helix</keyword>
<evidence type="ECO:0000313" key="3">
    <source>
        <dbReference type="Proteomes" id="UP000291022"/>
    </source>
</evidence>
<dbReference type="OMA" id="CEVDVYV"/>
<feature type="transmembrane region" description="Helical" evidence="1">
    <location>
        <begin position="40"/>
        <end position="61"/>
    </location>
</feature>
<reference evidence="3" key="1">
    <citation type="submission" date="2016-06" db="EMBL/GenBank/DDBJ databases">
        <title>De novo assembly and RNA-Seq shows season-dependent expression and editing in black bear kidneys.</title>
        <authorList>
            <person name="Korstanje R."/>
            <person name="Srivastava A."/>
            <person name="Sarsani V.K."/>
            <person name="Sheehan S.M."/>
            <person name="Seger R.L."/>
            <person name="Barter M.E."/>
            <person name="Lindqvist C."/>
            <person name="Brody L.C."/>
            <person name="Mullikin J.C."/>
        </authorList>
    </citation>
    <scope>NUCLEOTIDE SEQUENCE [LARGE SCALE GENOMIC DNA]</scope>
</reference>
<reference evidence="2" key="3">
    <citation type="submission" date="2025-09" db="UniProtKB">
        <authorList>
            <consortium name="Ensembl"/>
        </authorList>
    </citation>
    <scope>IDENTIFICATION</scope>
</reference>
<organism evidence="2 3">
    <name type="scientific">Ursus americanus</name>
    <name type="common">American black bear</name>
    <name type="synonym">Euarctos americanus</name>
    <dbReference type="NCBI Taxonomy" id="9643"/>
    <lineage>
        <taxon>Eukaryota</taxon>
        <taxon>Metazoa</taxon>
        <taxon>Chordata</taxon>
        <taxon>Craniata</taxon>
        <taxon>Vertebrata</taxon>
        <taxon>Euteleostomi</taxon>
        <taxon>Mammalia</taxon>
        <taxon>Eutheria</taxon>
        <taxon>Laurasiatheria</taxon>
        <taxon>Carnivora</taxon>
        <taxon>Caniformia</taxon>
        <taxon>Ursidae</taxon>
        <taxon>Ursus</taxon>
    </lineage>
</organism>
<keyword evidence="1" id="KW-0812">Transmembrane</keyword>
<protein>
    <submittedName>
        <fullName evidence="2">Uncharacterized protein</fullName>
    </submittedName>
</protein>
<proteinExistence type="predicted"/>